<sequence>MQLERAARQSRWNGTVPSAFDLRILGLVGVTAALAASLNVPYGGISFAVVAFVLLAAGGVAVHVLGERKLRRITDGIVERWVDAGVAVEDVTRSSDGMRTAWTIHTTEGEDVTVGGVALIPVARLSVEWNGVGDSMDAGEAEDDLDHLAESLHEEIFEIGTAPRRI</sequence>
<comment type="caution">
    <text evidence="2">The sequence shown here is derived from an EMBL/GenBank/DDBJ whole genome shotgun (WGS) entry which is preliminary data.</text>
</comment>
<dbReference type="AlphaFoldDB" id="A0A3N6PK09"/>
<evidence type="ECO:0000313" key="3">
    <source>
        <dbReference type="Proteomes" id="UP000281431"/>
    </source>
</evidence>
<protein>
    <submittedName>
        <fullName evidence="2">Uncharacterized protein</fullName>
    </submittedName>
</protein>
<gene>
    <name evidence="2" type="ORF">EA472_15575</name>
</gene>
<name>A0A3N6PK09_NATCH</name>
<accession>A0A3N6PK09</accession>
<feature type="transmembrane region" description="Helical" evidence="1">
    <location>
        <begin position="20"/>
        <end position="38"/>
    </location>
</feature>
<evidence type="ECO:0000313" key="2">
    <source>
        <dbReference type="EMBL" id="RQG98965.1"/>
    </source>
</evidence>
<proteinExistence type="predicted"/>
<keyword evidence="1" id="KW-0812">Transmembrane</keyword>
<organism evidence="2 3">
    <name type="scientific">Natrarchaeobius chitinivorans</name>
    <dbReference type="NCBI Taxonomy" id="1679083"/>
    <lineage>
        <taxon>Archaea</taxon>
        <taxon>Methanobacteriati</taxon>
        <taxon>Methanobacteriota</taxon>
        <taxon>Stenosarchaea group</taxon>
        <taxon>Halobacteria</taxon>
        <taxon>Halobacteriales</taxon>
        <taxon>Natrialbaceae</taxon>
        <taxon>Natrarchaeobius</taxon>
    </lineage>
</organism>
<evidence type="ECO:0000256" key="1">
    <source>
        <dbReference type="SAM" id="Phobius"/>
    </source>
</evidence>
<dbReference type="Proteomes" id="UP000281431">
    <property type="component" value="Unassembled WGS sequence"/>
</dbReference>
<keyword evidence="1" id="KW-0472">Membrane</keyword>
<feature type="transmembrane region" description="Helical" evidence="1">
    <location>
        <begin position="44"/>
        <end position="65"/>
    </location>
</feature>
<keyword evidence="1" id="KW-1133">Transmembrane helix</keyword>
<dbReference type="OrthoDB" id="204383at2157"/>
<keyword evidence="3" id="KW-1185">Reference proteome</keyword>
<reference evidence="2 3" key="1">
    <citation type="submission" date="2018-10" db="EMBL/GenBank/DDBJ databases">
        <title>Natrarchaeobius chitinivorans gen. nov., sp. nov., and Natrarchaeobius haloalkaliphilus sp. nov., alkaliphilic, chitin-utilizing haloarchaea from hypersaline alkaline lakes.</title>
        <authorList>
            <person name="Sorokin D.Y."/>
            <person name="Elcheninov A.G."/>
            <person name="Kostrikina N.A."/>
            <person name="Bale N.J."/>
            <person name="Sinninghe Damste J.S."/>
            <person name="Khijniak T.V."/>
            <person name="Kublanov I.V."/>
            <person name="Toshchakov S.V."/>
        </authorList>
    </citation>
    <scope>NUCLEOTIDE SEQUENCE [LARGE SCALE GENOMIC DNA]</scope>
    <source>
        <strain evidence="2 3">AArcht7</strain>
    </source>
</reference>
<dbReference type="EMBL" id="REFZ01000011">
    <property type="protein sequence ID" value="RQG98965.1"/>
    <property type="molecule type" value="Genomic_DNA"/>
</dbReference>